<comment type="caution">
    <text evidence="2">The sequence shown here is derived from an EMBL/GenBank/DDBJ whole genome shotgun (WGS) entry which is preliminary data.</text>
</comment>
<dbReference type="InterPro" id="IPR002156">
    <property type="entry name" value="RNaseH_domain"/>
</dbReference>
<proteinExistence type="predicted"/>
<keyword evidence="3" id="KW-1185">Reference proteome</keyword>
<dbReference type="AlphaFoldDB" id="A0A7J9DZS1"/>
<feature type="domain" description="RNase H type-1" evidence="1">
    <location>
        <begin position="116"/>
        <end position="201"/>
    </location>
</feature>
<evidence type="ECO:0000259" key="1">
    <source>
        <dbReference type="Pfam" id="PF13456"/>
    </source>
</evidence>
<dbReference type="Pfam" id="PF13456">
    <property type="entry name" value="RVT_3"/>
    <property type="match status" value="1"/>
</dbReference>
<dbReference type="GO" id="GO:0003676">
    <property type="term" value="F:nucleic acid binding"/>
    <property type="evidence" value="ECO:0007669"/>
    <property type="project" value="InterPro"/>
</dbReference>
<dbReference type="PANTHER" id="PTHR47074">
    <property type="entry name" value="BNAC02G40300D PROTEIN"/>
    <property type="match status" value="1"/>
</dbReference>
<dbReference type="InterPro" id="IPR052929">
    <property type="entry name" value="RNase_H-like_EbsB-rel"/>
</dbReference>
<evidence type="ECO:0000313" key="2">
    <source>
        <dbReference type="EMBL" id="MBA0766236.1"/>
    </source>
</evidence>
<organism evidence="2 3">
    <name type="scientific">Gossypium trilobum</name>
    <dbReference type="NCBI Taxonomy" id="34281"/>
    <lineage>
        <taxon>Eukaryota</taxon>
        <taxon>Viridiplantae</taxon>
        <taxon>Streptophyta</taxon>
        <taxon>Embryophyta</taxon>
        <taxon>Tracheophyta</taxon>
        <taxon>Spermatophyta</taxon>
        <taxon>Magnoliopsida</taxon>
        <taxon>eudicotyledons</taxon>
        <taxon>Gunneridae</taxon>
        <taxon>Pentapetalae</taxon>
        <taxon>rosids</taxon>
        <taxon>malvids</taxon>
        <taxon>Malvales</taxon>
        <taxon>Malvaceae</taxon>
        <taxon>Malvoideae</taxon>
        <taxon>Gossypium</taxon>
    </lineage>
</organism>
<dbReference type="Proteomes" id="UP000593568">
    <property type="component" value="Unassembled WGS sequence"/>
</dbReference>
<protein>
    <recommendedName>
        <fullName evidence="1">RNase H type-1 domain-containing protein</fullName>
    </recommendedName>
</protein>
<reference evidence="2 3" key="1">
    <citation type="journal article" date="2019" name="Genome Biol. Evol.">
        <title>Insights into the evolution of the New World diploid cottons (Gossypium, subgenus Houzingenia) based on genome sequencing.</title>
        <authorList>
            <person name="Grover C.E."/>
            <person name="Arick M.A. 2nd"/>
            <person name="Thrash A."/>
            <person name="Conover J.L."/>
            <person name="Sanders W.S."/>
            <person name="Peterson D.G."/>
            <person name="Frelichowski J.E."/>
            <person name="Scheffler J.A."/>
            <person name="Scheffler B.E."/>
            <person name="Wendel J.F."/>
        </authorList>
    </citation>
    <scope>NUCLEOTIDE SEQUENCE [LARGE SCALE GENOMIC DNA]</scope>
    <source>
        <strain evidence="2">8</strain>
        <tissue evidence="2">Leaf</tissue>
    </source>
</reference>
<dbReference type="GO" id="GO:0004523">
    <property type="term" value="F:RNA-DNA hybrid ribonuclease activity"/>
    <property type="evidence" value="ECO:0007669"/>
    <property type="project" value="InterPro"/>
</dbReference>
<accession>A0A7J9DZS1</accession>
<dbReference type="EMBL" id="JABEZW010000005">
    <property type="protein sequence ID" value="MBA0766236.1"/>
    <property type="molecule type" value="Genomic_DNA"/>
</dbReference>
<sequence>MLLRPSHTDHSHGAHNDNSLTSSVYANMWQAKIPQVMNNRFCPKCYAEPKTVTHVVRECPIAKTVWQATFSINFECGDFHPVIPSGVILSWGGFTALCGVPEVRWQPLVGPFVKVNFDASFLSHSRQSYSGIIVRNVESLVLEASIQMHSNVPNAFVAEALAFFRVVCFAADLEFTHVIVEANSLAVVKKANSLHDDRSEIAGNRVAHHLAAMGVGQSLDQFWVEEVPLSVEPTVAADRWWVDLPD</sequence>
<dbReference type="PANTHER" id="PTHR47074:SF61">
    <property type="entry name" value="RNASE H TYPE-1 DOMAIN-CONTAINING PROTEIN"/>
    <property type="match status" value="1"/>
</dbReference>
<name>A0A7J9DZS1_9ROSI</name>
<gene>
    <name evidence="2" type="ORF">Gotri_015297</name>
</gene>
<evidence type="ECO:0000313" key="3">
    <source>
        <dbReference type="Proteomes" id="UP000593568"/>
    </source>
</evidence>